<dbReference type="Proteomes" id="UP000826656">
    <property type="component" value="Unassembled WGS sequence"/>
</dbReference>
<sequence>MVEWERGAGKRKEPRGLGDQNYTAAKALTTIANSSRCGFKNIKCLNSVFEYRF</sequence>
<evidence type="ECO:0000313" key="1">
    <source>
        <dbReference type="EMBL" id="KAH0743870.1"/>
    </source>
</evidence>
<gene>
    <name evidence="1" type="ORF">KY290_031863</name>
</gene>
<reference evidence="1 2" key="1">
    <citation type="journal article" date="2021" name="bioRxiv">
        <title>Chromosome-scale and haplotype-resolved genome assembly of a tetraploid potato cultivar.</title>
        <authorList>
            <person name="Sun H."/>
            <person name="Jiao W.-B."/>
            <person name="Krause K."/>
            <person name="Campoy J.A."/>
            <person name="Goel M."/>
            <person name="Folz-Donahue K."/>
            <person name="Kukat C."/>
            <person name="Huettel B."/>
            <person name="Schneeberger K."/>
        </authorList>
    </citation>
    <scope>NUCLEOTIDE SEQUENCE [LARGE SCALE GENOMIC DNA]</scope>
    <source>
        <strain evidence="1">SolTubOtavaFocal</strain>
        <tissue evidence="1">Leaves</tissue>
    </source>
</reference>
<proteinExistence type="predicted"/>
<protein>
    <submittedName>
        <fullName evidence="1">Uncharacterized protein</fullName>
    </submittedName>
</protein>
<dbReference type="EMBL" id="JAIVGD010000023">
    <property type="protein sequence ID" value="KAH0743870.1"/>
    <property type="molecule type" value="Genomic_DNA"/>
</dbReference>
<accession>A0ABQ7UDV6</accession>
<organism evidence="1 2">
    <name type="scientific">Solanum tuberosum</name>
    <name type="common">Potato</name>
    <dbReference type="NCBI Taxonomy" id="4113"/>
    <lineage>
        <taxon>Eukaryota</taxon>
        <taxon>Viridiplantae</taxon>
        <taxon>Streptophyta</taxon>
        <taxon>Embryophyta</taxon>
        <taxon>Tracheophyta</taxon>
        <taxon>Spermatophyta</taxon>
        <taxon>Magnoliopsida</taxon>
        <taxon>eudicotyledons</taxon>
        <taxon>Gunneridae</taxon>
        <taxon>Pentapetalae</taxon>
        <taxon>asterids</taxon>
        <taxon>lamiids</taxon>
        <taxon>Solanales</taxon>
        <taxon>Solanaceae</taxon>
        <taxon>Solanoideae</taxon>
        <taxon>Solaneae</taxon>
        <taxon>Solanum</taxon>
    </lineage>
</organism>
<comment type="caution">
    <text evidence="1">The sequence shown here is derived from an EMBL/GenBank/DDBJ whole genome shotgun (WGS) entry which is preliminary data.</text>
</comment>
<evidence type="ECO:0000313" key="2">
    <source>
        <dbReference type="Proteomes" id="UP000826656"/>
    </source>
</evidence>
<keyword evidence="2" id="KW-1185">Reference proteome</keyword>
<name>A0ABQ7UDV6_SOLTU</name>